<gene>
    <name evidence="2" type="ORF">UJA718_LOCUS40277</name>
</gene>
<evidence type="ECO:0000313" key="3">
    <source>
        <dbReference type="Proteomes" id="UP000663873"/>
    </source>
</evidence>
<dbReference type="Proteomes" id="UP000663873">
    <property type="component" value="Unassembled WGS sequence"/>
</dbReference>
<evidence type="ECO:0000313" key="2">
    <source>
        <dbReference type="EMBL" id="CAF4778797.1"/>
    </source>
</evidence>
<dbReference type="EMBL" id="CAJOBP010044240">
    <property type="protein sequence ID" value="CAF4778797.1"/>
    <property type="molecule type" value="Genomic_DNA"/>
</dbReference>
<dbReference type="AlphaFoldDB" id="A0A821N1K5"/>
<organism evidence="2 3">
    <name type="scientific">Rotaria socialis</name>
    <dbReference type="NCBI Taxonomy" id="392032"/>
    <lineage>
        <taxon>Eukaryota</taxon>
        <taxon>Metazoa</taxon>
        <taxon>Spiralia</taxon>
        <taxon>Gnathifera</taxon>
        <taxon>Rotifera</taxon>
        <taxon>Eurotatoria</taxon>
        <taxon>Bdelloidea</taxon>
        <taxon>Philodinida</taxon>
        <taxon>Philodinidae</taxon>
        <taxon>Rotaria</taxon>
    </lineage>
</organism>
<feature type="non-terminal residue" evidence="2">
    <location>
        <position position="1"/>
    </location>
</feature>
<name>A0A821N1K5_9BILA</name>
<evidence type="ECO:0000256" key="1">
    <source>
        <dbReference type="SAM" id="MobiDB-lite"/>
    </source>
</evidence>
<feature type="region of interest" description="Disordered" evidence="1">
    <location>
        <begin position="92"/>
        <end position="115"/>
    </location>
</feature>
<proteinExistence type="predicted"/>
<sequence>AQQNIQQPVSLIQQRFLAASLLDPFASRGKKDFNNADQLKAPADFIVASTSSTTATTSTSSPITLSLQSNSRKSSSARPLVDIRFKLKPVCSSPSSNTMNNDIKSPNQPTTSSIAGQIKSPLTADFSEEEELVLMGRNKMSKLRLSNDFIDSSFQSESIRSLYPLRRLAELETLANMNNNTNILSTVHTIPSAGSSAST</sequence>
<reference evidence="2" key="1">
    <citation type="submission" date="2021-02" db="EMBL/GenBank/DDBJ databases">
        <authorList>
            <person name="Nowell W R."/>
        </authorList>
    </citation>
    <scope>NUCLEOTIDE SEQUENCE</scope>
</reference>
<comment type="caution">
    <text evidence="2">The sequence shown here is derived from an EMBL/GenBank/DDBJ whole genome shotgun (WGS) entry which is preliminary data.</text>
</comment>
<feature type="non-terminal residue" evidence="2">
    <location>
        <position position="199"/>
    </location>
</feature>
<accession>A0A821N1K5</accession>
<keyword evidence="3" id="KW-1185">Reference proteome</keyword>
<protein>
    <submittedName>
        <fullName evidence="2">Uncharacterized protein</fullName>
    </submittedName>
</protein>
<feature type="region of interest" description="Disordered" evidence="1">
    <location>
        <begin position="51"/>
        <end position="71"/>
    </location>
</feature>